<dbReference type="Proteomes" id="UP000636888">
    <property type="component" value="Unassembled WGS sequence"/>
</dbReference>
<accession>A0A8J7M3D2</accession>
<comment type="caution">
    <text evidence="3">The sequence shown here is derived from an EMBL/GenBank/DDBJ whole genome shotgun (WGS) entry which is preliminary data.</text>
</comment>
<dbReference type="CDD" id="cd00063">
    <property type="entry name" value="FN3"/>
    <property type="match status" value="1"/>
</dbReference>
<dbReference type="Pfam" id="PF18998">
    <property type="entry name" value="Flg_new_2"/>
    <property type="match status" value="1"/>
</dbReference>
<evidence type="ECO:0000313" key="3">
    <source>
        <dbReference type="EMBL" id="MBJ6727963.1"/>
    </source>
</evidence>
<organism evidence="3 4">
    <name type="scientific">Geomesophilobacter sediminis</name>
    <dbReference type="NCBI Taxonomy" id="2798584"/>
    <lineage>
        <taxon>Bacteria</taxon>
        <taxon>Pseudomonadati</taxon>
        <taxon>Thermodesulfobacteriota</taxon>
        <taxon>Desulfuromonadia</taxon>
        <taxon>Geobacterales</taxon>
        <taxon>Geobacteraceae</taxon>
        <taxon>Geomesophilobacter</taxon>
    </lineage>
</organism>
<feature type="domain" description="Fibronectin type-III" evidence="2">
    <location>
        <begin position="25"/>
        <end position="126"/>
    </location>
</feature>
<name>A0A8J7M3D2_9BACT</name>
<dbReference type="SUPFAM" id="SSF49265">
    <property type="entry name" value="Fibronectin type III"/>
    <property type="match status" value="1"/>
</dbReference>
<dbReference type="Gene3D" id="2.60.40.10">
    <property type="entry name" value="Immunoglobulins"/>
    <property type="match status" value="1"/>
</dbReference>
<dbReference type="AlphaFoldDB" id="A0A8J7M3D2"/>
<protein>
    <submittedName>
        <fullName evidence="3">Fibronectin type III domain-containing protein</fullName>
    </submittedName>
</protein>
<evidence type="ECO:0000313" key="4">
    <source>
        <dbReference type="Proteomes" id="UP000636888"/>
    </source>
</evidence>
<dbReference type="InterPro" id="IPR036116">
    <property type="entry name" value="FN3_sf"/>
</dbReference>
<evidence type="ECO:0000259" key="2">
    <source>
        <dbReference type="PROSITE" id="PS50853"/>
    </source>
</evidence>
<keyword evidence="4" id="KW-1185">Reference proteome</keyword>
<dbReference type="EMBL" id="JAEMHM010000035">
    <property type="protein sequence ID" value="MBJ6727963.1"/>
    <property type="molecule type" value="Genomic_DNA"/>
</dbReference>
<dbReference type="InterPro" id="IPR013783">
    <property type="entry name" value="Ig-like_fold"/>
</dbReference>
<sequence length="254" mass="25315">MIGINVFKKQTLRFSNKFRLILAIALLALTWSASASYAAQATVNWAAPTNYAGGAPIPDFVGFNLYVGTNSGSYSQKIDVGELTSYTVTGLADNTAYFFAVTAYDSLGNESAYSSEISNGAAAQQPASSLYTLSASAGSGGTITPSGSVVVSQGTAQSFAIAPASGYKVTGVTVDGASVGAVTSYTFSNVAGNHTITAAFAVNSYSIAASAGTGGSITPAGTTSVNAGGSQVYSITPASGYQIASVTVDGASVG</sequence>
<dbReference type="InterPro" id="IPR003961">
    <property type="entry name" value="FN3_dom"/>
</dbReference>
<gene>
    <name evidence="3" type="ORF">JFN93_24920</name>
</gene>
<proteinExistence type="predicted"/>
<dbReference type="RefSeq" id="WP_199387104.1">
    <property type="nucleotide sequence ID" value="NZ_JAEMHM010000035.1"/>
</dbReference>
<feature type="signal peptide" evidence="1">
    <location>
        <begin position="1"/>
        <end position="35"/>
    </location>
</feature>
<feature type="non-terminal residue" evidence="3">
    <location>
        <position position="254"/>
    </location>
</feature>
<keyword evidence="1" id="KW-0732">Signal</keyword>
<reference evidence="3" key="1">
    <citation type="submission" date="2020-12" db="EMBL/GenBank/DDBJ databases">
        <title>Geomonas sp. Red875, isolated from river sediment.</title>
        <authorList>
            <person name="Xu Z."/>
            <person name="Zhang Z."/>
            <person name="Masuda Y."/>
            <person name="Itoh H."/>
            <person name="Senoo K."/>
        </authorList>
    </citation>
    <scope>NUCLEOTIDE SEQUENCE</scope>
    <source>
        <strain evidence="3">Red875</strain>
    </source>
</reference>
<dbReference type="PROSITE" id="PS50853">
    <property type="entry name" value="FN3"/>
    <property type="match status" value="1"/>
</dbReference>
<feature type="chain" id="PRO_5035247189" evidence="1">
    <location>
        <begin position="36"/>
        <end position="254"/>
    </location>
</feature>
<dbReference type="InterPro" id="IPR044060">
    <property type="entry name" value="Bacterial_rp_domain"/>
</dbReference>
<evidence type="ECO:0000256" key="1">
    <source>
        <dbReference type="SAM" id="SignalP"/>
    </source>
</evidence>